<dbReference type="OrthoDB" id="3358904at2759"/>
<accession>A0A0C3CQ12</accession>
<dbReference type="HOGENOM" id="CLU_124552_0_0_1"/>
<keyword evidence="2" id="KW-1185">Reference proteome</keyword>
<gene>
    <name evidence="1" type="ORF">M413DRAFT_441238</name>
</gene>
<evidence type="ECO:0000313" key="2">
    <source>
        <dbReference type="Proteomes" id="UP000053424"/>
    </source>
</evidence>
<reference evidence="1 2" key="1">
    <citation type="submission" date="2014-04" db="EMBL/GenBank/DDBJ databases">
        <authorList>
            <consortium name="DOE Joint Genome Institute"/>
            <person name="Kuo A."/>
            <person name="Gay G."/>
            <person name="Dore J."/>
            <person name="Kohler A."/>
            <person name="Nagy L.G."/>
            <person name="Floudas D."/>
            <person name="Copeland A."/>
            <person name="Barry K.W."/>
            <person name="Cichocki N."/>
            <person name="Veneault-Fourrey C."/>
            <person name="LaButti K."/>
            <person name="Lindquist E.A."/>
            <person name="Lipzen A."/>
            <person name="Lundell T."/>
            <person name="Morin E."/>
            <person name="Murat C."/>
            <person name="Sun H."/>
            <person name="Tunlid A."/>
            <person name="Henrissat B."/>
            <person name="Grigoriev I.V."/>
            <person name="Hibbett D.S."/>
            <person name="Martin F."/>
            <person name="Nordberg H.P."/>
            <person name="Cantor M.N."/>
            <person name="Hua S.X."/>
        </authorList>
    </citation>
    <scope>NUCLEOTIDE SEQUENCE [LARGE SCALE GENOMIC DNA]</scope>
    <source>
        <strain evidence="2">h7</strain>
    </source>
</reference>
<dbReference type="EMBL" id="KN831771">
    <property type="protein sequence ID" value="KIM46169.1"/>
    <property type="molecule type" value="Genomic_DNA"/>
</dbReference>
<reference evidence="2" key="2">
    <citation type="submission" date="2015-01" db="EMBL/GenBank/DDBJ databases">
        <title>Evolutionary Origins and Diversification of the Mycorrhizal Mutualists.</title>
        <authorList>
            <consortium name="DOE Joint Genome Institute"/>
            <consortium name="Mycorrhizal Genomics Consortium"/>
            <person name="Kohler A."/>
            <person name="Kuo A."/>
            <person name="Nagy L.G."/>
            <person name="Floudas D."/>
            <person name="Copeland A."/>
            <person name="Barry K.W."/>
            <person name="Cichocki N."/>
            <person name="Veneault-Fourrey C."/>
            <person name="LaButti K."/>
            <person name="Lindquist E.A."/>
            <person name="Lipzen A."/>
            <person name="Lundell T."/>
            <person name="Morin E."/>
            <person name="Murat C."/>
            <person name="Riley R."/>
            <person name="Ohm R."/>
            <person name="Sun H."/>
            <person name="Tunlid A."/>
            <person name="Henrissat B."/>
            <person name="Grigoriev I.V."/>
            <person name="Hibbett D.S."/>
            <person name="Martin F."/>
        </authorList>
    </citation>
    <scope>NUCLEOTIDE SEQUENCE [LARGE SCALE GENOMIC DNA]</scope>
    <source>
        <strain evidence="2">h7</strain>
    </source>
</reference>
<sequence length="145" mass="16274">MATDFEDRLLPVEVIEATDFDAFVTETLSRVSRDDDSSKIDQKVVRQCINMASSFLLTDTTMNPGRGVATWFSGFSNLVDLIMVLDKRDELEIETLSAASRACSECWIAAGSWAGLIECRGRVEELAKKLKDILDHNKRTYRGSF</sequence>
<dbReference type="STRING" id="686832.A0A0C3CQ12"/>
<organism evidence="1 2">
    <name type="scientific">Hebeloma cylindrosporum</name>
    <dbReference type="NCBI Taxonomy" id="76867"/>
    <lineage>
        <taxon>Eukaryota</taxon>
        <taxon>Fungi</taxon>
        <taxon>Dikarya</taxon>
        <taxon>Basidiomycota</taxon>
        <taxon>Agaricomycotina</taxon>
        <taxon>Agaricomycetes</taxon>
        <taxon>Agaricomycetidae</taxon>
        <taxon>Agaricales</taxon>
        <taxon>Agaricineae</taxon>
        <taxon>Hymenogastraceae</taxon>
        <taxon>Hebeloma</taxon>
    </lineage>
</organism>
<name>A0A0C3CQ12_HEBCY</name>
<proteinExistence type="predicted"/>
<dbReference type="Proteomes" id="UP000053424">
    <property type="component" value="Unassembled WGS sequence"/>
</dbReference>
<dbReference type="AlphaFoldDB" id="A0A0C3CQ12"/>
<evidence type="ECO:0000313" key="1">
    <source>
        <dbReference type="EMBL" id="KIM46169.1"/>
    </source>
</evidence>
<protein>
    <submittedName>
        <fullName evidence="1">Uncharacterized protein</fullName>
    </submittedName>
</protein>